<feature type="domain" description="Pseudouridine synthase RsuA/RluA-like" evidence="2">
    <location>
        <begin position="159"/>
        <end position="196"/>
    </location>
</feature>
<keyword evidence="4" id="KW-1185">Reference proteome</keyword>
<dbReference type="PANTHER" id="PTHR21600:SF87">
    <property type="entry name" value="RNA PSEUDOURIDYLATE SYNTHASE DOMAIN-CONTAINING PROTEIN 1"/>
    <property type="match status" value="1"/>
</dbReference>
<evidence type="ECO:0000313" key="3">
    <source>
        <dbReference type="EMBL" id="CCD17553.1"/>
    </source>
</evidence>
<dbReference type="AlphaFoldDB" id="F9WJP6"/>
<reference evidence="4" key="1">
    <citation type="submission" date="2011-07" db="EMBL/GenBank/DDBJ databases">
        <title>Divergent evolution of antigenic variation in African trypanosomes.</title>
        <authorList>
            <person name="Jackson A.P."/>
            <person name="Berry A."/>
            <person name="Allison H.C."/>
            <person name="Burton P."/>
            <person name="Anderson J."/>
            <person name="Aslett M."/>
            <person name="Brown R."/>
            <person name="Corton N."/>
            <person name="Harris D."/>
            <person name="Hauser H."/>
            <person name="Gamble J."/>
            <person name="Gilderthorp R."/>
            <person name="McQuillan J."/>
            <person name="Quail M.A."/>
            <person name="Sanders M."/>
            <person name="Van Tonder A."/>
            <person name="Ginger M.L."/>
            <person name="Donelson J.E."/>
            <person name="Field M.C."/>
            <person name="Barry J.D."/>
            <person name="Berriman M."/>
            <person name="Hertz-Fowler C."/>
        </authorList>
    </citation>
    <scope>NUCLEOTIDE SEQUENCE [LARGE SCALE GENOMIC DNA]</scope>
    <source>
        <strain evidence="4">IL3000</strain>
    </source>
</reference>
<dbReference type="Proteomes" id="UP000000702">
    <property type="component" value="Unassembled WGS sequence"/>
</dbReference>
<dbReference type="PROSITE" id="PS01129">
    <property type="entry name" value="PSI_RLU"/>
    <property type="match status" value="1"/>
</dbReference>
<dbReference type="GO" id="GO:0009982">
    <property type="term" value="F:pseudouridine synthase activity"/>
    <property type="evidence" value="ECO:0007669"/>
    <property type="project" value="InterPro"/>
</dbReference>
<reference evidence="3 4" key="2">
    <citation type="journal article" date="2012" name="Proc. Natl. Acad. Sci. U.S.A.">
        <title>Antigenic diversity is generated by distinct evolutionary mechanisms in African trypanosome species.</title>
        <authorList>
            <person name="Jackson A.P."/>
            <person name="Berry A."/>
            <person name="Aslett M."/>
            <person name="Allison H.C."/>
            <person name="Burton P."/>
            <person name="Vavrova-Anderson J."/>
            <person name="Brown R."/>
            <person name="Browne H."/>
            <person name="Corton N."/>
            <person name="Hauser H."/>
            <person name="Gamble J."/>
            <person name="Gilderthorp R."/>
            <person name="Marcello L."/>
            <person name="McQuillan J."/>
            <person name="Otto T.D."/>
            <person name="Quail M.A."/>
            <person name="Sanders M.J."/>
            <person name="van Tonder A."/>
            <person name="Ginger M.L."/>
            <person name="Field M.C."/>
            <person name="Barry J.D."/>
            <person name="Hertz-Fowler C."/>
            <person name="Berriman M."/>
        </authorList>
    </citation>
    <scope>NUCLEOTIDE SEQUENCE [LARGE SCALE GENOMIC DNA]</scope>
    <source>
        <strain evidence="3 4">IL3000</strain>
    </source>
</reference>
<dbReference type="InterPro" id="IPR050188">
    <property type="entry name" value="RluA_PseudoU_synthase"/>
</dbReference>
<evidence type="ECO:0000259" key="2">
    <source>
        <dbReference type="Pfam" id="PF00849"/>
    </source>
</evidence>
<gene>
    <name evidence="3" type="ORF">TCIL3000_0_23670</name>
</gene>
<dbReference type="Pfam" id="PF00849">
    <property type="entry name" value="PseudoU_synth_2"/>
    <property type="match status" value="1"/>
</dbReference>
<evidence type="ECO:0000256" key="1">
    <source>
        <dbReference type="ARBA" id="ARBA00010876"/>
    </source>
</evidence>
<protein>
    <submittedName>
        <fullName evidence="3">WGS project CAEQ00000000 data, annotated contig 934</fullName>
    </submittedName>
</protein>
<comment type="similarity">
    <text evidence="1">Belongs to the pseudouridine synthase RluA family.</text>
</comment>
<proteinExistence type="inferred from homology"/>
<dbReference type="PANTHER" id="PTHR21600">
    <property type="entry name" value="MITOCHONDRIAL RNA PSEUDOURIDINE SYNTHASE"/>
    <property type="match status" value="1"/>
</dbReference>
<dbReference type="InterPro" id="IPR006224">
    <property type="entry name" value="PsdUridine_synth_RluA-like_CS"/>
</dbReference>
<dbReference type="SUPFAM" id="SSF55120">
    <property type="entry name" value="Pseudouridine synthase"/>
    <property type="match status" value="1"/>
</dbReference>
<dbReference type="InterPro" id="IPR020103">
    <property type="entry name" value="PsdUridine_synth_cat_dom_sf"/>
</dbReference>
<dbReference type="GO" id="GO:0000455">
    <property type="term" value="P:enzyme-directed rRNA pseudouridine synthesis"/>
    <property type="evidence" value="ECO:0007669"/>
    <property type="project" value="TreeGrafter"/>
</dbReference>
<dbReference type="VEuPathDB" id="TriTrypDB:TcIL3000_0_23670"/>
<organism evidence="3 4">
    <name type="scientific">Trypanosoma congolense (strain IL3000)</name>
    <dbReference type="NCBI Taxonomy" id="1068625"/>
    <lineage>
        <taxon>Eukaryota</taxon>
        <taxon>Discoba</taxon>
        <taxon>Euglenozoa</taxon>
        <taxon>Kinetoplastea</taxon>
        <taxon>Metakinetoplastina</taxon>
        <taxon>Trypanosomatida</taxon>
        <taxon>Trypanosomatidae</taxon>
        <taxon>Trypanosoma</taxon>
        <taxon>Nannomonas</taxon>
    </lineage>
</organism>
<name>F9WJP6_TRYCI</name>
<dbReference type="GO" id="GO:0003723">
    <property type="term" value="F:RNA binding"/>
    <property type="evidence" value="ECO:0007669"/>
    <property type="project" value="InterPro"/>
</dbReference>
<sequence length="314" mass="34722">MVRKIRYNRPKTSPPERLIDFLCSRFPYLTRRAWEEHIHDGYVTVVTAMVTSSGGGGPVHCGQLMPSDYELQQKDEVHFNPPRELEPEVDETVVTIYSDNVIVVCIKNGNLPVAEGGRYSLNTLVGLLQRKNLLTKVDGCGSGGGVSAANSRGDKGSDSTCAYFPVHRLDKETSGLVVLAKTQDAARFLSLLFERQTELLSAEVGKGMEAQCFDSPAVLSWFEGLLAMDKTVVKSYIALLQGEAPEGSCFVVTDRIGLLWDEVRENVTESEKHVKLKKLKMACYPSLPTKPQQHGRPACSRVRNPHHCAILGYL</sequence>
<dbReference type="EMBL" id="CAEQ01002751">
    <property type="protein sequence ID" value="CCD17553.1"/>
    <property type="molecule type" value="Genomic_DNA"/>
</dbReference>
<accession>F9WJP6</accession>
<dbReference type="InterPro" id="IPR006145">
    <property type="entry name" value="PsdUridine_synth_RsuA/RluA"/>
</dbReference>
<comment type="caution">
    <text evidence="3">The sequence shown here is derived from an EMBL/GenBank/DDBJ whole genome shotgun (WGS) entry which is preliminary data.</text>
</comment>
<evidence type="ECO:0000313" key="4">
    <source>
        <dbReference type="Proteomes" id="UP000000702"/>
    </source>
</evidence>
<dbReference type="Gene3D" id="3.30.2350.10">
    <property type="entry name" value="Pseudouridine synthase"/>
    <property type="match status" value="1"/>
</dbReference>
<dbReference type="OMA" id="ECAIFIC"/>